<dbReference type="PANTHER" id="PTHR30126">
    <property type="entry name" value="HTH-TYPE TRANSCRIPTIONAL REGULATOR"/>
    <property type="match status" value="1"/>
</dbReference>
<feature type="domain" description="HTH lysR-type" evidence="5">
    <location>
        <begin position="7"/>
        <end position="63"/>
    </location>
</feature>
<dbReference type="EMBL" id="JAKILK010000001">
    <property type="protein sequence ID" value="MCL1115858.1"/>
    <property type="molecule type" value="Genomic_DNA"/>
</dbReference>
<gene>
    <name evidence="6" type="ORF">L2689_01170</name>
</gene>
<dbReference type="InterPro" id="IPR036390">
    <property type="entry name" value="WH_DNA-bd_sf"/>
</dbReference>
<keyword evidence="7" id="KW-1185">Reference proteome</keyword>
<comment type="similarity">
    <text evidence="1">Belongs to the LysR transcriptional regulatory family.</text>
</comment>
<keyword evidence="3" id="KW-0238">DNA-binding</keyword>
<evidence type="ECO:0000256" key="1">
    <source>
        <dbReference type="ARBA" id="ARBA00009437"/>
    </source>
</evidence>
<dbReference type="RefSeq" id="WP_188839555.1">
    <property type="nucleotide sequence ID" value="NZ_BMOT01000001.1"/>
</dbReference>
<dbReference type="Pfam" id="PF00126">
    <property type="entry name" value="HTH_1"/>
    <property type="match status" value="1"/>
</dbReference>
<dbReference type="InterPro" id="IPR036388">
    <property type="entry name" value="WH-like_DNA-bd_sf"/>
</dbReference>
<keyword evidence="2" id="KW-0805">Transcription regulation</keyword>
<dbReference type="Proteomes" id="UP001203212">
    <property type="component" value="Unassembled WGS sequence"/>
</dbReference>
<evidence type="ECO:0000256" key="4">
    <source>
        <dbReference type="ARBA" id="ARBA00023163"/>
    </source>
</evidence>
<dbReference type="PROSITE" id="PS50931">
    <property type="entry name" value="HTH_LYSR"/>
    <property type="match status" value="1"/>
</dbReference>
<dbReference type="Gene3D" id="3.40.190.290">
    <property type="match status" value="1"/>
</dbReference>
<protein>
    <submittedName>
        <fullName evidence="6">LysR family transcriptional regulator</fullName>
    </submittedName>
</protein>
<evidence type="ECO:0000313" key="7">
    <source>
        <dbReference type="Proteomes" id="UP001203212"/>
    </source>
</evidence>
<evidence type="ECO:0000256" key="3">
    <source>
        <dbReference type="ARBA" id="ARBA00023125"/>
    </source>
</evidence>
<reference evidence="6 7" key="1">
    <citation type="submission" date="2022-01" db="EMBL/GenBank/DDBJ databases">
        <title>Whole genome-based taxonomy of the Shewanellaceae.</title>
        <authorList>
            <person name="Martin-Rodriguez A.J."/>
        </authorList>
    </citation>
    <scope>NUCLEOTIDE SEQUENCE [LARGE SCALE GENOMIC DNA]</scope>
    <source>
        <strain evidence="6 7">JCM 17801</strain>
    </source>
</reference>
<sequence length="307" mass="34445">MTRAKSTLEQWRILQAVVDHGGYAQAAEQLNKSQSSLNHAVAKLQHQLGIQLLEVKGRKAYLTEQGEVLLRRSRHLTQSVDELEQLATNLGQGWEPSLTIAKEIIYPTEKLVDALEAFIPLSRGTRVTVLDSVISGTHDLINQQMVNIAICATPPRGHLAQPLCECDFDLVCHPDHPLAQLDVIEDEKQLAQHLQVVIKDTGSNSMNDIGWLKAEQRITVSNFHEAKVILGRKMGFCWIPNFLVEDHLKHGKLHKLKLHGSYQRRITLNIIIPNRDRQGPASRLLESLISLQHGIEAMTAYTEKAKA</sequence>
<dbReference type="PANTHER" id="PTHR30126:SF88">
    <property type="entry name" value="TRANSCRIPTIONAL REGULATOR-RELATED"/>
    <property type="match status" value="1"/>
</dbReference>
<comment type="caution">
    <text evidence="6">The sequence shown here is derived from an EMBL/GenBank/DDBJ whole genome shotgun (WGS) entry which is preliminary data.</text>
</comment>
<accession>A0ABT0KWM0</accession>
<name>A0ABT0KWM0_9GAMM</name>
<evidence type="ECO:0000313" key="6">
    <source>
        <dbReference type="EMBL" id="MCL1115858.1"/>
    </source>
</evidence>
<dbReference type="Gene3D" id="1.10.10.10">
    <property type="entry name" value="Winged helix-like DNA-binding domain superfamily/Winged helix DNA-binding domain"/>
    <property type="match status" value="1"/>
</dbReference>
<dbReference type="SUPFAM" id="SSF53850">
    <property type="entry name" value="Periplasmic binding protein-like II"/>
    <property type="match status" value="1"/>
</dbReference>
<keyword evidence="4" id="KW-0804">Transcription</keyword>
<evidence type="ECO:0000259" key="5">
    <source>
        <dbReference type="PROSITE" id="PS50931"/>
    </source>
</evidence>
<organism evidence="6 7">
    <name type="scientific">Shewanella aestuarii</name>
    <dbReference type="NCBI Taxonomy" id="1028752"/>
    <lineage>
        <taxon>Bacteria</taxon>
        <taxon>Pseudomonadati</taxon>
        <taxon>Pseudomonadota</taxon>
        <taxon>Gammaproteobacteria</taxon>
        <taxon>Alteromonadales</taxon>
        <taxon>Shewanellaceae</taxon>
        <taxon>Shewanella</taxon>
    </lineage>
</organism>
<dbReference type="Pfam" id="PF03466">
    <property type="entry name" value="LysR_substrate"/>
    <property type="match status" value="1"/>
</dbReference>
<dbReference type="InterPro" id="IPR000847">
    <property type="entry name" value="LysR_HTH_N"/>
</dbReference>
<proteinExistence type="inferred from homology"/>
<dbReference type="InterPro" id="IPR005119">
    <property type="entry name" value="LysR_subst-bd"/>
</dbReference>
<dbReference type="SUPFAM" id="SSF46785">
    <property type="entry name" value="Winged helix' DNA-binding domain"/>
    <property type="match status" value="1"/>
</dbReference>
<evidence type="ECO:0000256" key="2">
    <source>
        <dbReference type="ARBA" id="ARBA00023015"/>
    </source>
</evidence>